<reference evidence="1" key="1">
    <citation type="submission" date="2018-10" db="EMBL/GenBank/DDBJ databases">
        <title>Hidden diversity of soil giant viruses.</title>
        <authorList>
            <person name="Schulz F."/>
            <person name="Alteio L."/>
            <person name="Goudeau D."/>
            <person name="Ryan E.M."/>
            <person name="Malmstrom R.R."/>
            <person name="Blanchard J."/>
            <person name="Woyke T."/>
        </authorList>
    </citation>
    <scope>NUCLEOTIDE SEQUENCE</scope>
    <source>
        <strain evidence="1">EDV1</strain>
    </source>
</reference>
<proteinExistence type="predicted"/>
<evidence type="ECO:0000313" key="1">
    <source>
        <dbReference type="EMBL" id="AYV78873.1"/>
    </source>
</evidence>
<gene>
    <name evidence="1" type="ORF">Edafosvirus42_2</name>
</gene>
<accession>A0A3G4ZZ69</accession>
<name>A0A3G4ZZ69_9VIRU</name>
<sequence length="43" mass="5185">MNQKVSLKISLKKIPNQKLLEIKKKLKTIKFQYLKQKKTKTKQ</sequence>
<protein>
    <submittedName>
        <fullName evidence="1">Uncharacterized protein</fullName>
    </submittedName>
</protein>
<dbReference type="EMBL" id="MK072107">
    <property type="protein sequence ID" value="AYV78873.1"/>
    <property type="molecule type" value="Genomic_DNA"/>
</dbReference>
<organism evidence="1">
    <name type="scientific">Edafosvirus sp</name>
    <dbReference type="NCBI Taxonomy" id="2487765"/>
    <lineage>
        <taxon>Viruses</taxon>
        <taxon>Varidnaviria</taxon>
        <taxon>Bamfordvirae</taxon>
        <taxon>Nucleocytoviricota</taxon>
        <taxon>Megaviricetes</taxon>
        <taxon>Imitervirales</taxon>
        <taxon>Mimiviridae</taxon>
        <taxon>Klosneuvirinae</taxon>
    </lineage>
</organism>